<keyword evidence="1" id="KW-1133">Transmembrane helix</keyword>
<reference evidence="2" key="1">
    <citation type="submission" date="2022-08" db="EMBL/GenBank/DDBJ databases">
        <title>Draft genome sequence of Lysinibacillus sp. strain KH24.</title>
        <authorList>
            <person name="Kanbe H."/>
            <person name="Itoh H."/>
        </authorList>
    </citation>
    <scope>NUCLEOTIDE SEQUENCE</scope>
    <source>
        <strain evidence="2">KH24</strain>
    </source>
</reference>
<keyword evidence="1" id="KW-0812">Transmembrane</keyword>
<keyword evidence="3" id="KW-1185">Reference proteome</keyword>
<dbReference type="RefSeq" id="WP_264989272.1">
    <property type="nucleotide sequence ID" value="NZ_BRZA01000003.1"/>
</dbReference>
<organism evidence="2 3">
    <name type="scientific">Lysinibacillus piscis</name>
    <dbReference type="NCBI Taxonomy" id="2518931"/>
    <lineage>
        <taxon>Bacteria</taxon>
        <taxon>Bacillati</taxon>
        <taxon>Bacillota</taxon>
        <taxon>Bacilli</taxon>
        <taxon>Bacillales</taxon>
        <taxon>Bacillaceae</taxon>
        <taxon>Lysinibacillus</taxon>
    </lineage>
</organism>
<keyword evidence="1" id="KW-0472">Membrane</keyword>
<accession>A0ABQ5NML0</accession>
<sequence length="63" mass="7218">MSGKKMVIIVIVSLIVACLFAVITITTFYKNHQEQPNRENWEINKSKSLNFVSPHTTIILNSR</sequence>
<dbReference type="PROSITE" id="PS51257">
    <property type="entry name" value="PROKAR_LIPOPROTEIN"/>
    <property type="match status" value="1"/>
</dbReference>
<feature type="transmembrane region" description="Helical" evidence="1">
    <location>
        <begin position="6"/>
        <end position="29"/>
    </location>
</feature>
<proteinExistence type="predicted"/>
<evidence type="ECO:0000313" key="2">
    <source>
        <dbReference type="EMBL" id="GLC89480.1"/>
    </source>
</evidence>
<evidence type="ECO:0008006" key="4">
    <source>
        <dbReference type="Google" id="ProtNLM"/>
    </source>
</evidence>
<dbReference type="EMBL" id="BRZA01000003">
    <property type="protein sequence ID" value="GLC89480.1"/>
    <property type="molecule type" value="Genomic_DNA"/>
</dbReference>
<evidence type="ECO:0000256" key="1">
    <source>
        <dbReference type="SAM" id="Phobius"/>
    </source>
</evidence>
<dbReference type="Proteomes" id="UP001065593">
    <property type="component" value="Unassembled WGS sequence"/>
</dbReference>
<protein>
    <recommendedName>
        <fullName evidence="4">YtzI protein</fullName>
    </recommendedName>
</protein>
<comment type="caution">
    <text evidence="2">The sequence shown here is derived from an EMBL/GenBank/DDBJ whole genome shotgun (WGS) entry which is preliminary data.</text>
</comment>
<gene>
    <name evidence="2" type="ORF">LYSBPC_26070</name>
</gene>
<evidence type="ECO:0000313" key="3">
    <source>
        <dbReference type="Proteomes" id="UP001065593"/>
    </source>
</evidence>
<name>A0ABQ5NML0_9BACI</name>